<keyword evidence="1" id="KW-0378">Hydrolase</keyword>
<dbReference type="GO" id="GO:0005737">
    <property type="term" value="C:cytoplasm"/>
    <property type="evidence" value="ECO:0007669"/>
    <property type="project" value="UniProtKB-SubCell"/>
</dbReference>
<dbReference type="EMBL" id="LGGH01000114">
    <property type="protein sequence ID" value="KUK67252.1"/>
    <property type="molecule type" value="Genomic_DNA"/>
</dbReference>
<dbReference type="Proteomes" id="UP000055014">
    <property type="component" value="Unassembled WGS sequence"/>
</dbReference>
<dbReference type="InterPro" id="IPR003753">
    <property type="entry name" value="Exonuc_VII_L"/>
</dbReference>
<dbReference type="GO" id="GO:0006308">
    <property type="term" value="P:DNA catabolic process"/>
    <property type="evidence" value="ECO:0007669"/>
    <property type="project" value="UniProtKB-UniRule"/>
</dbReference>
<dbReference type="EMBL" id="LGGW01000028">
    <property type="protein sequence ID" value="KUK90584.1"/>
    <property type="molecule type" value="Genomic_DNA"/>
</dbReference>
<dbReference type="PATRIC" id="fig|1236046.5.peg.1711"/>
<dbReference type="Proteomes" id="UP000054260">
    <property type="component" value="Unassembled WGS sequence"/>
</dbReference>
<comment type="subcellular location">
    <subcellularLocation>
        <location evidence="1">Cytoplasm</location>
    </subcellularLocation>
</comment>
<evidence type="ECO:0000259" key="2">
    <source>
        <dbReference type="Pfam" id="PF02601"/>
    </source>
</evidence>
<evidence type="ECO:0000313" key="6">
    <source>
        <dbReference type="Proteomes" id="UP000055014"/>
    </source>
</evidence>
<evidence type="ECO:0000256" key="1">
    <source>
        <dbReference type="RuleBase" id="RU004355"/>
    </source>
</evidence>
<gene>
    <name evidence="3" type="ORF">XD86_0838</name>
    <name evidence="4" type="ORF">XE02_0475</name>
</gene>
<organism evidence="4 6">
    <name type="scientific">Mesotoga infera</name>
    <dbReference type="NCBI Taxonomy" id="1236046"/>
    <lineage>
        <taxon>Bacteria</taxon>
        <taxon>Thermotogati</taxon>
        <taxon>Thermotogota</taxon>
        <taxon>Thermotogae</taxon>
        <taxon>Kosmotogales</taxon>
        <taxon>Kosmotogaceae</taxon>
        <taxon>Mesotoga</taxon>
    </lineage>
</organism>
<dbReference type="PANTHER" id="PTHR30008">
    <property type="entry name" value="EXODEOXYRIBONUCLEASE 7 LARGE SUBUNIT"/>
    <property type="match status" value="1"/>
</dbReference>
<protein>
    <recommendedName>
        <fullName evidence="1">Exodeoxyribonuclease 7 large subunit</fullName>
        <ecNumber evidence="1">3.1.11.6</ecNumber>
    </recommendedName>
</protein>
<evidence type="ECO:0000313" key="4">
    <source>
        <dbReference type="EMBL" id="KUK90584.1"/>
    </source>
</evidence>
<dbReference type="Pfam" id="PF02601">
    <property type="entry name" value="Exonuc_VII_L"/>
    <property type="match status" value="1"/>
</dbReference>
<keyword evidence="1 4" id="KW-0269">Exonuclease</keyword>
<sequence length="513" mass="57643">MEEATLEFKDLENMLEHIRSVLTSVGLNNLRVRFPADVTNINVRGSYVYISVSQDYEERGTKRRIDLSMISGKPAFARMGRQLALKSSSDLKGKKWLFEGTLSFYKPRASFSIWIDTIAPIGESDITARRREIYLALKAKRALRIEEHDLNELPPIKRVAVISSSTAAGLGDFFSNLSVKYPYKPVVHLFESYMQGNRTVPGVLSALEAIKSSTVKYDVVVITRGGGSASDLMYFDSLELGIAISEFSKEYCPVLSAIGHERDFTIPDFVAWKRFDTPTAVARGISEQINEYIDSLREFADLIDNEVEWQFEKAGSEIGPDRLQIISDKINDNISRMDRFIEDEAKTLSGNIMHRITHAMNELGSFNPSRYVLSIERAMNEIFSTTDALMNTADTSILRSLAFCETQLDYGKLRNSVERYFMNSDVDVETFDKSIARLLDDLIMRTGDDLDNLFDQLTQHGGYAASLLFGGVVLKKNDLIVNSAKAVFAGDKLECVFKDGEAKTTIDEVKSEV</sequence>
<reference evidence="5 6" key="2">
    <citation type="journal article" date="2015" name="MBio">
        <title>Genome-Resolved Metagenomic Analysis Reveals Roles for Candidate Phyla and Other Microbial Community Members in Biogeochemical Transformations in Oil Reservoirs.</title>
        <authorList>
            <person name="Hu P."/>
            <person name="Tom L."/>
            <person name="Singh A."/>
            <person name="Thomas B.C."/>
            <person name="Baker B.J."/>
            <person name="Piceno Y.M."/>
            <person name="Andersen G.L."/>
            <person name="Banfield J.F."/>
        </authorList>
    </citation>
    <scope>NUCLEOTIDE SEQUENCE [LARGE SCALE GENOMIC DNA]</scope>
</reference>
<evidence type="ECO:0000313" key="5">
    <source>
        <dbReference type="Proteomes" id="UP000054260"/>
    </source>
</evidence>
<comment type="catalytic activity">
    <reaction evidence="1">
        <text>Exonucleolytic cleavage in either 5'- to 3'- or 3'- to 5'-direction to yield nucleoside 5'-phosphates.</text>
        <dbReference type="EC" id="3.1.11.6"/>
    </reaction>
</comment>
<reference evidence="4" key="1">
    <citation type="journal article" date="2015" name="MBio">
        <title>Genome-resolved metagenomic analysis reveals roles for candidate phyla and other microbial community members in biogeochemical transformations in oil reservoirs.</title>
        <authorList>
            <person name="Hu P."/>
            <person name="Tom L."/>
            <person name="Singh A."/>
            <person name="Thomas B.C."/>
            <person name="Baker B.J."/>
            <person name="Piceno Y.M."/>
            <person name="Andersen G.L."/>
            <person name="Banfield J.F."/>
        </authorList>
    </citation>
    <scope>NUCLEOTIDE SEQUENCE [LARGE SCALE GENOMIC DNA]</scope>
    <source>
        <strain evidence="3">46_47</strain>
        <strain evidence="4">46_70</strain>
    </source>
</reference>
<keyword evidence="1" id="KW-0540">Nuclease</keyword>
<proteinExistence type="inferred from homology"/>
<comment type="caution">
    <text evidence="4">The sequence shown here is derived from an EMBL/GenBank/DDBJ whole genome shotgun (WGS) entry which is preliminary data.</text>
</comment>
<feature type="domain" description="Exonuclease VII large subunit C-terminal" evidence="2">
    <location>
        <begin position="154"/>
        <end position="504"/>
    </location>
</feature>
<dbReference type="GO" id="GO:0008855">
    <property type="term" value="F:exodeoxyribonuclease VII activity"/>
    <property type="evidence" value="ECO:0007669"/>
    <property type="project" value="UniProtKB-UniRule"/>
</dbReference>
<dbReference type="PANTHER" id="PTHR30008:SF0">
    <property type="entry name" value="EXODEOXYRIBONUCLEASE 7 LARGE SUBUNIT"/>
    <property type="match status" value="1"/>
</dbReference>
<accession>A0A101I8R2</accession>
<comment type="similarity">
    <text evidence="1">Belongs to the XseA family.</text>
</comment>
<evidence type="ECO:0000313" key="3">
    <source>
        <dbReference type="EMBL" id="KUK67252.1"/>
    </source>
</evidence>
<dbReference type="EC" id="3.1.11.6" evidence="1"/>
<dbReference type="NCBIfam" id="TIGR00237">
    <property type="entry name" value="xseA"/>
    <property type="match status" value="1"/>
</dbReference>
<dbReference type="AlphaFoldDB" id="A0A101I8R2"/>
<dbReference type="InterPro" id="IPR020579">
    <property type="entry name" value="Exonuc_VII_lsu_C"/>
</dbReference>
<dbReference type="GO" id="GO:0009318">
    <property type="term" value="C:exodeoxyribonuclease VII complex"/>
    <property type="evidence" value="ECO:0007669"/>
    <property type="project" value="UniProtKB-UniRule"/>
</dbReference>
<name>A0A101I8R2_9BACT</name>